<dbReference type="Proteomes" id="UP000226442">
    <property type="component" value="Unassembled WGS sequence"/>
</dbReference>
<comment type="caution">
    <text evidence="1">The sequence shown here is derived from an EMBL/GenBank/DDBJ whole genome shotgun (WGS) entry which is preliminary data.</text>
</comment>
<accession>A0A2G4EZC9</accession>
<dbReference type="EMBL" id="NXIB02000074">
    <property type="protein sequence ID" value="PHX54876.1"/>
    <property type="molecule type" value="Genomic_DNA"/>
</dbReference>
<reference evidence="1" key="1">
    <citation type="submission" date="2017-10" db="EMBL/GenBank/DDBJ databases">
        <title>Draft genome sequence of the planktic cyanobacteria Tychonema bourrellyi isolated from alpine lentic freshwater.</title>
        <authorList>
            <person name="Tett A."/>
            <person name="Armanini F."/>
            <person name="Asnicar F."/>
            <person name="Boscaini A."/>
            <person name="Pasolli E."/>
            <person name="Zolfo M."/>
            <person name="Donati C."/>
            <person name="Salmaso N."/>
            <person name="Segata N."/>
        </authorList>
    </citation>
    <scope>NUCLEOTIDE SEQUENCE</scope>
    <source>
        <strain evidence="1">FEM_GT703</strain>
    </source>
</reference>
<protein>
    <submittedName>
        <fullName evidence="1">Uncharacterized protein</fullName>
    </submittedName>
</protein>
<keyword evidence="2" id="KW-1185">Reference proteome</keyword>
<name>A0A2G4EZC9_9CYAN</name>
<evidence type="ECO:0000313" key="2">
    <source>
        <dbReference type="Proteomes" id="UP000226442"/>
    </source>
</evidence>
<dbReference type="RefSeq" id="WP_096831783.1">
    <property type="nucleotide sequence ID" value="NZ_NXIB02000074.1"/>
</dbReference>
<sequence length="77" mass="8733">MKLPDRITTYKYPIKSHVEIEAEFNSLVSEETVDYNCFAFVAGEVEQKYYNYLTGYGMTGLQQPTSATANPKTTKPL</sequence>
<dbReference type="AlphaFoldDB" id="A0A2G4EZC9"/>
<gene>
    <name evidence="1" type="ORF">CP500_013645</name>
</gene>
<organism evidence="1 2">
    <name type="scientific">Tychonema bourrellyi FEM_GT703</name>
    <dbReference type="NCBI Taxonomy" id="2040638"/>
    <lineage>
        <taxon>Bacteria</taxon>
        <taxon>Bacillati</taxon>
        <taxon>Cyanobacteriota</taxon>
        <taxon>Cyanophyceae</taxon>
        <taxon>Oscillatoriophycideae</taxon>
        <taxon>Oscillatoriales</taxon>
        <taxon>Microcoleaceae</taxon>
        <taxon>Tychonema</taxon>
    </lineage>
</organism>
<evidence type="ECO:0000313" key="1">
    <source>
        <dbReference type="EMBL" id="PHX54876.1"/>
    </source>
</evidence>
<proteinExistence type="predicted"/>